<evidence type="ECO:0000256" key="1">
    <source>
        <dbReference type="SAM" id="SignalP"/>
    </source>
</evidence>
<sequence length="201" mass="21741">MKKSVLLLAVLVCAAGVLTAAENWESKDIGTSGGKTIMGKDSIVVEAGGLDIWDLADGFRFVYQKMSGNFEVSAKISSLKEVFEWSKAGVMIRESAEPGSKHAMLVATPQHGLAFQYRPEENDMSQHVEAGEFSYPIYLKMKKTGGKFAGSWSSDGKKWNEAGEIEISMGKSVLAGLAVTSHVEGENTEAKFSEVKITPLK</sequence>
<evidence type="ECO:0000313" key="2">
    <source>
        <dbReference type="EMBL" id="PIZ14655.1"/>
    </source>
</evidence>
<dbReference type="EMBL" id="PFMR01000321">
    <property type="protein sequence ID" value="PIZ14655.1"/>
    <property type="molecule type" value="Genomic_DNA"/>
</dbReference>
<evidence type="ECO:0008006" key="4">
    <source>
        <dbReference type="Google" id="ProtNLM"/>
    </source>
</evidence>
<organism evidence="2 3">
    <name type="scientific">Candidatus Desantisbacteria bacterium CG_4_10_14_0_8_um_filter_48_22</name>
    <dbReference type="NCBI Taxonomy" id="1974543"/>
    <lineage>
        <taxon>Bacteria</taxon>
        <taxon>Candidatus Desantisiibacteriota</taxon>
    </lineage>
</organism>
<evidence type="ECO:0000313" key="3">
    <source>
        <dbReference type="Proteomes" id="UP000229307"/>
    </source>
</evidence>
<dbReference type="Gene3D" id="2.60.120.200">
    <property type="match status" value="1"/>
</dbReference>
<proteinExistence type="predicted"/>
<name>A0A2M7S528_9BACT</name>
<dbReference type="Proteomes" id="UP000229307">
    <property type="component" value="Unassembled WGS sequence"/>
</dbReference>
<protein>
    <recommendedName>
        <fullName evidence="4">Beta-xylosidase C-terminal Concanavalin A-like domain-containing protein</fullName>
    </recommendedName>
</protein>
<accession>A0A2M7S528</accession>
<dbReference type="AlphaFoldDB" id="A0A2M7S528"/>
<feature type="chain" id="PRO_5014676324" description="Beta-xylosidase C-terminal Concanavalin A-like domain-containing protein" evidence="1">
    <location>
        <begin position="21"/>
        <end position="201"/>
    </location>
</feature>
<gene>
    <name evidence="2" type="ORF">COY52_11665</name>
</gene>
<keyword evidence="1" id="KW-0732">Signal</keyword>
<comment type="caution">
    <text evidence="2">The sequence shown here is derived from an EMBL/GenBank/DDBJ whole genome shotgun (WGS) entry which is preliminary data.</text>
</comment>
<reference evidence="3" key="1">
    <citation type="submission" date="2017-09" db="EMBL/GenBank/DDBJ databases">
        <title>Depth-based differentiation of microbial function through sediment-hosted aquifers and enrichment of novel symbionts in the deep terrestrial subsurface.</title>
        <authorList>
            <person name="Probst A.J."/>
            <person name="Ladd B."/>
            <person name="Jarett J.K."/>
            <person name="Geller-Mcgrath D.E."/>
            <person name="Sieber C.M.K."/>
            <person name="Emerson J.B."/>
            <person name="Anantharaman K."/>
            <person name="Thomas B.C."/>
            <person name="Malmstrom R."/>
            <person name="Stieglmeier M."/>
            <person name="Klingl A."/>
            <person name="Woyke T."/>
            <person name="Ryan C.M."/>
            <person name="Banfield J.F."/>
        </authorList>
    </citation>
    <scope>NUCLEOTIDE SEQUENCE [LARGE SCALE GENOMIC DNA]</scope>
</reference>
<feature type="signal peptide" evidence="1">
    <location>
        <begin position="1"/>
        <end position="20"/>
    </location>
</feature>